<dbReference type="AlphaFoldDB" id="A0A6P5YCC8"/>
<dbReference type="PANTHER" id="PTHR48008">
    <property type="entry name" value="LEUCINE-RICH REPEAT RECEPTOR-LIKE PROTEIN KINASE IMK3-RELATED"/>
    <property type="match status" value="1"/>
</dbReference>
<dbReference type="Gene3D" id="1.10.510.10">
    <property type="entry name" value="Transferase(Phosphotransferase) domain 1"/>
    <property type="match status" value="1"/>
</dbReference>
<keyword evidence="3" id="KW-1185">Reference proteome</keyword>
<dbReference type="InterPro" id="IPR011009">
    <property type="entry name" value="Kinase-like_dom_sf"/>
</dbReference>
<dbReference type="InterPro" id="IPR000719">
    <property type="entry name" value="Prot_kinase_dom"/>
</dbReference>
<accession>A0A6P5YCC8</accession>
<organism evidence="3 4">
    <name type="scientific">Durio zibethinus</name>
    <name type="common">Durian</name>
    <dbReference type="NCBI Taxonomy" id="66656"/>
    <lineage>
        <taxon>Eukaryota</taxon>
        <taxon>Viridiplantae</taxon>
        <taxon>Streptophyta</taxon>
        <taxon>Embryophyta</taxon>
        <taxon>Tracheophyta</taxon>
        <taxon>Spermatophyta</taxon>
        <taxon>Magnoliopsida</taxon>
        <taxon>eudicotyledons</taxon>
        <taxon>Gunneridae</taxon>
        <taxon>Pentapetalae</taxon>
        <taxon>rosids</taxon>
        <taxon>malvids</taxon>
        <taxon>Malvales</taxon>
        <taxon>Malvaceae</taxon>
        <taxon>Helicteroideae</taxon>
        <taxon>Durio</taxon>
    </lineage>
</organism>
<evidence type="ECO:0000313" key="4">
    <source>
        <dbReference type="RefSeq" id="XP_022737696.1"/>
    </source>
</evidence>
<dbReference type="GO" id="GO:0005524">
    <property type="term" value="F:ATP binding"/>
    <property type="evidence" value="ECO:0007669"/>
    <property type="project" value="InterPro"/>
</dbReference>
<keyword evidence="1" id="KW-0812">Transmembrane</keyword>
<dbReference type="PROSITE" id="PS50011">
    <property type="entry name" value="PROTEIN_KINASE_DOM"/>
    <property type="match status" value="1"/>
</dbReference>
<dbReference type="Gene3D" id="3.30.200.20">
    <property type="entry name" value="Phosphorylase Kinase, domain 1"/>
    <property type="match status" value="1"/>
</dbReference>
<sequence>MKNTHMLKLVLALSLAAFLFVLILVIFFYRKRIARNYQLGDIESKEQKHEEDESEMEDLVTFSSGEELTICDILDAPGEVIGKSNYGTLYKALLQRSNKVRMLRFLRPVCTLRGEEFGDVVQQLGCIRHPNLVPLLGFYAGSRGEKLLVHPFYRHGNLAQLIRETEIHCFFWADGNGESHRWTIIYRISIGMARGLDHLHTGLQKPIVHGNIKSKNIILDRNYQPYVSDFGLYLLLNPTSGQEMLEASAVEGYKAPELIKMRDASEETDIYSLGVIFLELISGKEPINEKPTPDEDFYLPNFMQNAVIDHRISDLYHPDILLRNSNDQGNPVTEESILKFFQLAMACCSPSPSLRPNSRQVLLKLEEIGK</sequence>
<protein>
    <submittedName>
        <fullName evidence="4">Kinase-like protein TMKL1 isoform X2</fullName>
    </submittedName>
</protein>
<name>A0A6P5YCC8_DURZI</name>
<dbReference type="GO" id="GO:0004672">
    <property type="term" value="F:protein kinase activity"/>
    <property type="evidence" value="ECO:0007669"/>
    <property type="project" value="InterPro"/>
</dbReference>
<evidence type="ECO:0000259" key="2">
    <source>
        <dbReference type="PROSITE" id="PS50011"/>
    </source>
</evidence>
<dbReference type="RefSeq" id="XP_022737696.1">
    <property type="nucleotide sequence ID" value="XM_022881961.1"/>
</dbReference>
<feature type="domain" description="Protein kinase" evidence="2">
    <location>
        <begin position="75"/>
        <end position="368"/>
    </location>
</feature>
<feature type="transmembrane region" description="Helical" evidence="1">
    <location>
        <begin position="6"/>
        <end position="29"/>
    </location>
</feature>
<dbReference type="InterPro" id="IPR052451">
    <property type="entry name" value="Ser/Thr_kinase-like"/>
</dbReference>
<evidence type="ECO:0000256" key="1">
    <source>
        <dbReference type="SAM" id="Phobius"/>
    </source>
</evidence>
<dbReference type="OrthoDB" id="4062651at2759"/>
<dbReference type="Proteomes" id="UP000515121">
    <property type="component" value="Unplaced"/>
</dbReference>
<evidence type="ECO:0000313" key="3">
    <source>
        <dbReference type="Proteomes" id="UP000515121"/>
    </source>
</evidence>
<reference evidence="4" key="1">
    <citation type="submission" date="2025-08" db="UniProtKB">
        <authorList>
            <consortium name="RefSeq"/>
        </authorList>
    </citation>
    <scope>IDENTIFICATION</scope>
    <source>
        <tissue evidence="4">Fruit stalk</tissue>
    </source>
</reference>
<dbReference type="GeneID" id="111290589"/>
<proteinExistence type="predicted"/>
<dbReference type="SUPFAM" id="SSF56112">
    <property type="entry name" value="Protein kinase-like (PK-like)"/>
    <property type="match status" value="1"/>
</dbReference>
<keyword evidence="1" id="KW-0472">Membrane</keyword>
<dbReference type="Pfam" id="PF00069">
    <property type="entry name" value="Pkinase"/>
    <property type="match status" value="1"/>
</dbReference>
<gene>
    <name evidence="4" type="primary">LOC111290589</name>
</gene>
<keyword evidence="1" id="KW-1133">Transmembrane helix</keyword>
<dbReference type="PANTHER" id="PTHR48008:SF13">
    <property type="entry name" value="PROTEIN KINASE SUPERFAMILY PROTEIN"/>
    <property type="match status" value="1"/>
</dbReference>